<evidence type="ECO:0000256" key="4">
    <source>
        <dbReference type="ARBA" id="ARBA00023157"/>
    </source>
</evidence>
<evidence type="ECO:0000313" key="12">
    <source>
        <dbReference type="Proteomes" id="UP000887568"/>
    </source>
</evidence>
<dbReference type="RefSeq" id="XP_038068608.1">
    <property type="nucleotide sequence ID" value="XM_038212680.1"/>
</dbReference>
<dbReference type="InterPro" id="IPR001611">
    <property type="entry name" value="Leu-rich_rpt"/>
</dbReference>
<dbReference type="InterPro" id="IPR013098">
    <property type="entry name" value="Ig_I-set"/>
</dbReference>
<evidence type="ECO:0000259" key="10">
    <source>
        <dbReference type="PROSITE" id="PS50835"/>
    </source>
</evidence>
<feature type="compositionally biased region" description="Polar residues" evidence="7">
    <location>
        <begin position="715"/>
        <end position="729"/>
    </location>
</feature>
<dbReference type="PANTHER" id="PTHR24366">
    <property type="entry name" value="IG(IMMUNOGLOBULIN) AND LRR(LEUCINE RICH REPEAT) DOMAINS"/>
    <property type="match status" value="1"/>
</dbReference>
<keyword evidence="4" id="KW-1015">Disulfide bond</keyword>
<evidence type="ECO:0000256" key="1">
    <source>
        <dbReference type="ARBA" id="ARBA00022614"/>
    </source>
</evidence>
<feature type="domain" description="Ig-like" evidence="10">
    <location>
        <begin position="532"/>
        <end position="623"/>
    </location>
</feature>
<dbReference type="InterPro" id="IPR007110">
    <property type="entry name" value="Ig-like_dom"/>
</dbReference>
<evidence type="ECO:0000256" key="6">
    <source>
        <dbReference type="ARBA" id="ARBA00023319"/>
    </source>
</evidence>
<dbReference type="EnsemblMetazoa" id="XM_038212680.1">
    <property type="protein sequence ID" value="XP_038068608.1"/>
    <property type="gene ID" value="LOC119737984"/>
</dbReference>
<evidence type="ECO:0000256" key="8">
    <source>
        <dbReference type="SAM" id="Phobius"/>
    </source>
</evidence>
<dbReference type="SMART" id="SM00409">
    <property type="entry name" value="IG"/>
    <property type="match status" value="1"/>
</dbReference>
<keyword evidence="12" id="KW-1185">Reference proteome</keyword>
<dbReference type="OrthoDB" id="6363818at2759"/>
<accession>A0A914AY47</accession>
<dbReference type="InterPro" id="IPR003591">
    <property type="entry name" value="Leu-rich_rpt_typical-subtyp"/>
</dbReference>
<keyword evidence="1" id="KW-0433">Leucine-rich repeat</keyword>
<sequence length="754" mass="83505">MVMALLAFLFCIGISFRISQSSTCRHAQCDYDHVTARADCSSRNLTCIPVNYPDSLIMDLSHNAISMLEPGDFNGKFTRLVELYLDNNAISDVTPLLQSTGLGSLKKLSVQRNVVSNLPSSCSLSSLEEMSLDYNSLSYLDHFPSCRSLKRFSADSNEIQSVVVHTLSNIPSFISMRFNRIWDFDILGQISGTNLTVLLDNNAITHGSLRYFGSYYQGLLSLSHNRLQNFYADIPSRLIIASNGLHELGGWNFYKRGEALLEELDIRNNLFDSLVQPDWAEGLQILYADDNILANLSSTTLQGFVNLTELHLANNRLLFISSTALSQLTMLRYLYLDGNALTSLLGGIFLNQADLVELSITNNQLSELHPDHFLGLDSLERLYLAENRLVYVHSEMFRQMPGLTTIDFSSNKLEVFDIGNCILGNLAKLLLAHNSISNISLILGHCDNLEFLNLSFNQIEVIPGDSLTGGNRELSRLELEGNPLQCDCRLMGLRDWLRNNHPAVLPRCQGPSQNSGAVVIDLDIHDFICNPPKAMTNVNHLNLIIGQTATLSCEATGIPIPNVMWLDPNGTVIPDEWQGRFIISSDMTLLVISVELSDQGMYTCLAQNVLGEMDSAVVNLTVTDLKSRVTPTISLATVVLPAVFITIVFMLIVFVLVICLRRRYKKRHNKTSSASPGPQNSELAVTFHQGKASNSDGVYVNEVADQECSTAIQRAGSNDGYQDTIQTDEPPQVYQELTPGNNDDVYEPVGGNQS</sequence>
<reference evidence="11" key="1">
    <citation type="submission" date="2022-11" db="UniProtKB">
        <authorList>
            <consortium name="EnsemblMetazoa"/>
        </authorList>
    </citation>
    <scope>IDENTIFICATION</scope>
</reference>
<dbReference type="InterPro" id="IPR003598">
    <property type="entry name" value="Ig_sub2"/>
</dbReference>
<evidence type="ECO:0000256" key="9">
    <source>
        <dbReference type="SAM" id="SignalP"/>
    </source>
</evidence>
<dbReference type="SMART" id="SM00369">
    <property type="entry name" value="LRR_TYP"/>
    <property type="match status" value="10"/>
</dbReference>
<dbReference type="InterPro" id="IPR013783">
    <property type="entry name" value="Ig-like_fold"/>
</dbReference>
<organism evidence="11 12">
    <name type="scientific">Patiria miniata</name>
    <name type="common">Bat star</name>
    <name type="synonym">Asterina miniata</name>
    <dbReference type="NCBI Taxonomy" id="46514"/>
    <lineage>
        <taxon>Eukaryota</taxon>
        <taxon>Metazoa</taxon>
        <taxon>Echinodermata</taxon>
        <taxon>Eleutherozoa</taxon>
        <taxon>Asterozoa</taxon>
        <taxon>Asteroidea</taxon>
        <taxon>Valvatacea</taxon>
        <taxon>Valvatida</taxon>
        <taxon>Asterinidae</taxon>
        <taxon>Patiria</taxon>
    </lineage>
</organism>
<keyword evidence="8" id="KW-0812">Transmembrane</keyword>
<feature type="transmembrane region" description="Helical" evidence="8">
    <location>
        <begin position="635"/>
        <end position="660"/>
    </location>
</feature>
<proteinExistence type="predicted"/>
<evidence type="ECO:0000256" key="5">
    <source>
        <dbReference type="ARBA" id="ARBA00023180"/>
    </source>
</evidence>
<dbReference type="Gene3D" id="2.60.40.10">
    <property type="entry name" value="Immunoglobulins"/>
    <property type="match status" value="1"/>
</dbReference>
<keyword evidence="6" id="KW-0393">Immunoglobulin domain</keyword>
<name>A0A914AY47_PATMI</name>
<dbReference type="OMA" id="DQECSTA"/>
<dbReference type="InterPro" id="IPR032675">
    <property type="entry name" value="LRR_dom_sf"/>
</dbReference>
<protein>
    <recommendedName>
        <fullName evidence="10">Ig-like domain-containing protein</fullName>
    </recommendedName>
</protein>
<evidence type="ECO:0000256" key="3">
    <source>
        <dbReference type="ARBA" id="ARBA00022737"/>
    </source>
</evidence>
<dbReference type="Pfam" id="PF13855">
    <property type="entry name" value="LRR_8"/>
    <property type="match status" value="2"/>
</dbReference>
<dbReference type="PROSITE" id="PS51450">
    <property type="entry name" value="LRR"/>
    <property type="match status" value="3"/>
</dbReference>
<evidence type="ECO:0000256" key="2">
    <source>
        <dbReference type="ARBA" id="ARBA00022729"/>
    </source>
</evidence>
<dbReference type="InterPro" id="IPR036179">
    <property type="entry name" value="Ig-like_dom_sf"/>
</dbReference>
<dbReference type="SMART" id="SM00082">
    <property type="entry name" value="LRRCT"/>
    <property type="match status" value="1"/>
</dbReference>
<dbReference type="PANTHER" id="PTHR24366:SF161">
    <property type="entry name" value="TIR DOMAIN-CONTAINING PROTEIN"/>
    <property type="match status" value="1"/>
</dbReference>
<feature type="region of interest" description="Disordered" evidence="7">
    <location>
        <begin position="715"/>
        <end position="754"/>
    </location>
</feature>
<dbReference type="SMART" id="SM00408">
    <property type="entry name" value="IGc2"/>
    <property type="match status" value="1"/>
</dbReference>
<evidence type="ECO:0000256" key="7">
    <source>
        <dbReference type="SAM" id="MobiDB-lite"/>
    </source>
</evidence>
<dbReference type="PROSITE" id="PS50835">
    <property type="entry name" value="IG_LIKE"/>
    <property type="match status" value="1"/>
</dbReference>
<dbReference type="Pfam" id="PF00560">
    <property type="entry name" value="LRR_1"/>
    <property type="match status" value="1"/>
</dbReference>
<dbReference type="SUPFAM" id="SSF48726">
    <property type="entry name" value="Immunoglobulin"/>
    <property type="match status" value="1"/>
</dbReference>
<dbReference type="InterPro" id="IPR000483">
    <property type="entry name" value="Cys-rich_flank_reg_C"/>
</dbReference>
<dbReference type="InterPro" id="IPR003599">
    <property type="entry name" value="Ig_sub"/>
</dbReference>
<keyword evidence="8" id="KW-0472">Membrane</keyword>
<keyword evidence="2 9" id="KW-0732">Signal</keyword>
<dbReference type="GeneID" id="119737984"/>
<dbReference type="Proteomes" id="UP000887568">
    <property type="component" value="Unplaced"/>
</dbReference>
<dbReference type="Pfam" id="PF07679">
    <property type="entry name" value="I-set"/>
    <property type="match status" value="1"/>
</dbReference>
<dbReference type="Gene3D" id="3.80.10.10">
    <property type="entry name" value="Ribonuclease Inhibitor"/>
    <property type="match status" value="4"/>
</dbReference>
<evidence type="ECO:0000313" key="11">
    <source>
        <dbReference type="EnsemblMetazoa" id="XP_038068608.1"/>
    </source>
</evidence>
<dbReference type="CDD" id="cd00096">
    <property type="entry name" value="Ig"/>
    <property type="match status" value="1"/>
</dbReference>
<dbReference type="AlphaFoldDB" id="A0A914AY47"/>
<keyword evidence="8" id="KW-1133">Transmembrane helix</keyword>
<keyword evidence="5" id="KW-0325">Glycoprotein</keyword>
<dbReference type="FunFam" id="2.60.40.10:FF:000032">
    <property type="entry name" value="palladin isoform X1"/>
    <property type="match status" value="1"/>
</dbReference>
<dbReference type="SUPFAM" id="SSF52058">
    <property type="entry name" value="L domain-like"/>
    <property type="match status" value="2"/>
</dbReference>
<feature type="chain" id="PRO_5037341925" description="Ig-like domain-containing protein" evidence="9">
    <location>
        <begin position="22"/>
        <end position="754"/>
    </location>
</feature>
<feature type="signal peptide" evidence="9">
    <location>
        <begin position="1"/>
        <end position="21"/>
    </location>
</feature>
<keyword evidence="3" id="KW-0677">Repeat</keyword>